<evidence type="ECO:0000256" key="17">
    <source>
        <dbReference type="SAM" id="MobiDB-lite"/>
    </source>
</evidence>
<evidence type="ECO:0000256" key="19">
    <source>
        <dbReference type="SAM" id="SignalP"/>
    </source>
</evidence>
<keyword evidence="14" id="KW-0393">Immunoglobulin domain</keyword>
<keyword evidence="4" id="KW-1003">Cell membrane</keyword>
<dbReference type="InterPro" id="IPR013106">
    <property type="entry name" value="Ig_V-set"/>
</dbReference>
<dbReference type="GO" id="GO:0005912">
    <property type="term" value="C:adherens junction"/>
    <property type="evidence" value="ECO:0007669"/>
    <property type="project" value="UniProtKB-SubCell"/>
</dbReference>
<dbReference type="InterPro" id="IPR036179">
    <property type="entry name" value="Ig-like_dom_sf"/>
</dbReference>
<sequence length="505" mass="54539">MARDYARKCLDFPNKCGLVVALFLTVFQGAAGQRVRVDPEVESYPGQTVDLRCQFVNGGDIRLTQVSWIWEPKEGQRENIAVFHPTFGASYPDSPQKGRVQFTHSSLENPSIRISELRMTDEGKYICEYATYPSGNEQGTTSLIMLAKPRNSASPVTVPAGTSPVVVARCESADGQPAAQITWESTAKGGIATSTKPGVDNTLTVVSEYRMVPTAEDNGADISCVITHRTEDKAQIIPMKLSIEFPPTANIVGYDSNWYIGRTDAVLTCMTTGNPPPTNVTWRVVSGQMPDTVLIRENTLTVLKVDDAVNTTFVCEAKNRLGSSQAQITAFVTEPQVSPSNAGLVAGAIIGSLLALLLLGALIFVLVTRSRRQQRGFRGNGGPGAYGHKKASKNGTGGNNNGPIYTYREGAPGALAERPNDPLGGSTPTAHDILLSSEMDEAERRKFDAMEDEEEEVERYDHFGGGGGGPSVYIGRHDDVGGYLDEYDMESQRDGSIISRTAVYV</sequence>
<evidence type="ECO:0000256" key="9">
    <source>
        <dbReference type="ARBA" id="ARBA00022949"/>
    </source>
</evidence>
<keyword evidence="11 18" id="KW-0472">Membrane</keyword>
<dbReference type="InterPro" id="IPR013151">
    <property type="entry name" value="Immunoglobulin_dom"/>
</dbReference>
<keyword evidence="10 18" id="KW-1133">Transmembrane helix</keyword>
<gene>
    <name evidence="21" type="ORF">MATL_G00230350</name>
</gene>
<feature type="chain" id="PRO_5038426795" description="Ig-like domain-containing protein" evidence="19">
    <location>
        <begin position="33"/>
        <end position="505"/>
    </location>
</feature>
<dbReference type="Gene3D" id="2.60.40.10">
    <property type="entry name" value="Immunoglobulins"/>
    <property type="match status" value="3"/>
</dbReference>
<evidence type="ECO:0000256" key="3">
    <source>
        <dbReference type="ARBA" id="ARBA00007810"/>
    </source>
</evidence>
<dbReference type="InterPro" id="IPR052659">
    <property type="entry name" value="Nectin/PVR"/>
</dbReference>
<evidence type="ECO:0000256" key="14">
    <source>
        <dbReference type="ARBA" id="ARBA00023319"/>
    </source>
</evidence>
<keyword evidence="12" id="KW-1015">Disulfide bond</keyword>
<reference evidence="21" key="1">
    <citation type="submission" date="2021-01" db="EMBL/GenBank/DDBJ databases">
        <authorList>
            <person name="Zahm M."/>
            <person name="Roques C."/>
            <person name="Cabau C."/>
            <person name="Klopp C."/>
            <person name="Donnadieu C."/>
            <person name="Jouanno E."/>
            <person name="Lampietro C."/>
            <person name="Louis A."/>
            <person name="Herpin A."/>
            <person name="Echchiki A."/>
            <person name="Berthelot C."/>
            <person name="Parey E."/>
            <person name="Roest-Crollius H."/>
            <person name="Braasch I."/>
            <person name="Postlethwait J."/>
            <person name="Bobe J."/>
            <person name="Montfort J."/>
            <person name="Bouchez O."/>
            <person name="Begum T."/>
            <person name="Mejri S."/>
            <person name="Adams A."/>
            <person name="Chen W.-J."/>
            <person name="Guiguen Y."/>
        </authorList>
    </citation>
    <scope>NUCLEOTIDE SEQUENCE</scope>
    <source>
        <strain evidence="21">YG-15Mar2019-1</strain>
        <tissue evidence="21">Brain</tissue>
    </source>
</reference>
<feature type="domain" description="Ig-like" evidence="20">
    <location>
        <begin position="247"/>
        <end position="333"/>
    </location>
</feature>
<evidence type="ECO:0000259" key="20">
    <source>
        <dbReference type="PROSITE" id="PS50835"/>
    </source>
</evidence>
<evidence type="ECO:0000256" key="18">
    <source>
        <dbReference type="SAM" id="Phobius"/>
    </source>
</evidence>
<dbReference type="EMBL" id="JAFDVH010000021">
    <property type="protein sequence ID" value="KAG7457727.1"/>
    <property type="molecule type" value="Genomic_DNA"/>
</dbReference>
<comment type="caution">
    <text evidence="21">The sequence shown here is derived from an EMBL/GenBank/DDBJ whole genome shotgun (WGS) entry which is preliminary data.</text>
</comment>
<evidence type="ECO:0000256" key="15">
    <source>
        <dbReference type="ARBA" id="ARBA00058274"/>
    </source>
</evidence>
<organism evidence="21 22">
    <name type="scientific">Megalops atlanticus</name>
    <name type="common">Tarpon</name>
    <name type="synonym">Clupea gigantea</name>
    <dbReference type="NCBI Taxonomy" id="7932"/>
    <lineage>
        <taxon>Eukaryota</taxon>
        <taxon>Metazoa</taxon>
        <taxon>Chordata</taxon>
        <taxon>Craniata</taxon>
        <taxon>Vertebrata</taxon>
        <taxon>Euteleostomi</taxon>
        <taxon>Actinopterygii</taxon>
        <taxon>Neopterygii</taxon>
        <taxon>Teleostei</taxon>
        <taxon>Elopiformes</taxon>
        <taxon>Megalopidae</taxon>
        <taxon>Megalops</taxon>
    </lineage>
</organism>
<dbReference type="Pfam" id="PF08205">
    <property type="entry name" value="C2-set_2"/>
    <property type="match status" value="1"/>
</dbReference>
<comment type="subcellular location">
    <subcellularLocation>
        <location evidence="2">Cell junction</location>
        <location evidence="2">Adherens junction</location>
    </subcellularLocation>
    <subcellularLocation>
        <location evidence="1">Cell membrane</location>
        <topology evidence="1">Single-pass type I membrane protein</topology>
    </subcellularLocation>
</comment>
<dbReference type="OrthoDB" id="6413693at2759"/>
<dbReference type="GO" id="GO:0007155">
    <property type="term" value="P:cell adhesion"/>
    <property type="evidence" value="ECO:0007669"/>
    <property type="project" value="UniProtKB-KW"/>
</dbReference>
<dbReference type="PANTHER" id="PTHR47387:SF1">
    <property type="entry name" value="NECTIN-2"/>
    <property type="match status" value="1"/>
</dbReference>
<evidence type="ECO:0000256" key="12">
    <source>
        <dbReference type="ARBA" id="ARBA00023157"/>
    </source>
</evidence>
<evidence type="ECO:0000256" key="5">
    <source>
        <dbReference type="ARBA" id="ARBA00022692"/>
    </source>
</evidence>
<feature type="region of interest" description="Disordered" evidence="17">
    <location>
        <begin position="375"/>
        <end position="423"/>
    </location>
</feature>
<dbReference type="SUPFAM" id="SSF48726">
    <property type="entry name" value="Immunoglobulin"/>
    <property type="match status" value="3"/>
</dbReference>
<accession>A0A9D3T1Z7</accession>
<comment type="subunit">
    <text evidence="16">Cis- and trans-homodimer. Can form trans-heterodimers.</text>
</comment>
<dbReference type="AlphaFoldDB" id="A0A9D3T1Z7"/>
<dbReference type="InterPro" id="IPR007110">
    <property type="entry name" value="Ig-like_dom"/>
</dbReference>
<dbReference type="GO" id="GO:0005886">
    <property type="term" value="C:plasma membrane"/>
    <property type="evidence" value="ECO:0007669"/>
    <property type="project" value="UniProtKB-SubCell"/>
</dbReference>
<evidence type="ECO:0000256" key="1">
    <source>
        <dbReference type="ARBA" id="ARBA00004251"/>
    </source>
</evidence>
<evidence type="ECO:0000256" key="11">
    <source>
        <dbReference type="ARBA" id="ARBA00023136"/>
    </source>
</evidence>
<dbReference type="InterPro" id="IPR013162">
    <property type="entry name" value="CD80_C2-set"/>
</dbReference>
<evidence type="ECO:0000256" key="10">
    <source>
        <dbReference type="ARBA" id="ARBA00022989"/>
    </source>
</evidence>
<keyword evidence="7" id="KW-0677">Repeat</keyword>
<evidence type="ECO:0000256" key="4">
    <source>
        <dbReference type="ARBA" id="ARBA00022475"/>
    </source>
</evidence>
<dbReference type="InterPro" id="IPR013783">
    <property type="entry name" value="Ig-like_fold"/>
</dbReference>
<keyword evidence="8" id="KW-0130">Cell adhesion</keyword>
<keyword evidence="6 19" id="KW-0732">Signal</keyword>
<keyword evidence="9" id="KW-0965">Cell junction</keyword>
<feature type="transmembrane region" description="Helical" evidence="18">
    <location>
        <begin position="344"/>
        <end position="368"/>
    </location>
</feature>
<dbReference type="Proteomes" id="UP001046870">
    <property type="component" value="Chromosome 21"/>
</dbReference>
<protein>
    <recommendedName>
        <fullName evidence="20">Ig-like domain-containing protein</fullName>
    </recommendedName>
</protein>
<dbReference type="PROSITE" id="PS50835">
    <property type="entry name" value="IG_LIKE"/>
    <property type="match status" value="3"/>
</dbReference>
<dbReference type="InterPro" id="IPR003599">
    <property type="entry name" value="Ig_sub"/>
</dbReference>
<evidence type="ECO:0000256" key="7">
    <source>
        <dbReference type="ARBA" id="ARBA00022737"/>
    </source>
</evidence>
<keyword evidence="5 18" id="KW-0812">Transmembrane</keyword>
<evidence type="ECO:0000313" key="21">
    <source>
        <dbReference type="EMBL" id="KAG7457727.1"/>
    </source>
</evidence>
<proteinExistence type="inferred from homology"/>
<evidence type="ECO:0000256" key="2">
    <source>
        <dbReference type="ARBA" id="ARBA00004536"/>
    </source>
</evidence>
<dbReference type="PANTHER" id="PTHR47387">
    <property type="entry name" value="NECTIN-2"/>
    <property type="match status" value="1"/>
</dbReference>
<feature type="domain" description="Ig-like" evidence="20">
    <location>
        <begin position="33"/>
        <end position="144"/>
    </location>
</feature>
<comment type="function">
    <text evidence="15">Cell adhesion molecule that promotes cell-cell contacts and plays important roles in the development of the nervous system. Acts by forming homophilic or heterophilic trans-dimers.</text>
</comment>
<keyword evidence="22" id="KW-1185">Reference proteome</keyword>
<evidence type="ECO:0000256" key="16">
    <source>
        <dbReference type="ARBA" id="ARBA00062858"/>
    </source>
</evidence>
<keyword evidence="13" id="KW-0325">Glycoprotein</keyword>
<evidence type="ECO:0000256" key="6">
    <source>
        <dbReference type="ARBA" id="ARBA00022729"/>
    </source>
</evidence>
<dbReference type="SMART" id="SM00409">
    <property type="entry name" value="IG"/>
    <property type="match status" value="2"/>
</dbReference>
<comment type="similarity">
    <text evidence="3">Belongs to the nectin family.</text>
</comment>
<dbReference type="Pfam" id="PF07686">
    <property type="entry name" value="V-set"/>
    <property type="match status" value="1"/>
</dbReference>
<feature type="domain" description="Ig-like" evidence="20">
    <location>
        <begin position="149"/>
        <end position="242"/>
    </location>
</feature>
<evidence type="ECO:0000256" key="13">
    <source>
        <dbReference type="ARBA" id="ARBA00023180"/>
    </source>
</evidence>
<evidence type="ECO:0000313" key="22">
    <source>
        <dbReference type="Proteomes" id="UP001046870"/>
    </source>
</evidence>
<dbReference type="Pfam" id="PF00047">
    <property type="entry name" value="ig"/>
    <property type="match status" value="1"/>
</dbReference>
<feature type="signal peptide" evidence="19">
    <location>
        <begin position="1"/>
        <end position="32"/>
    </location>
</feature>
<name>A0A9D3T1Z7_MEGAT</name>
<dbReference type="FunFam" id="2.60.40.10:FF:000304">
    <property type="entry name" value="Nectin cell adhesion molecule 1"/>
    <property type="match status" value="1"/>
</dbReference>
<evidence type="ECO:0000256" key="8">
    <source>
        <dbReference type="ARBA" id="ARBA00022889"/>
    </source>
</evidence>